<dbReference type="GO" id="GO:0007021">
    <property type="term" value="P:tubulin complex assembly"/>
    <property type="evidence" value="ECO:0007669"/>
    <property type="project" value="InterPro"/>
</dbReference>
<name>A0A444UQL4_ACIRT</name>
<evidence type="ECO:0000313" key="2">
    <source>
        <dbReference type="EMBL" id="RXM37453.1"/>
    </source>
</evidence>
<dbReference type="EMBL" id="SCEB01214069">
    <property type="protein sequence ID" value="RXM37453.1"/>
    <property type="molecule type" value="Genomic_DNA"/>
</dbReference>
<dbReference type="GO" id="GO:0007023">
    <property type="term" value="P:post-chaperonin tubulin folding pathway"/>
    <property type="evidence" value="ECO:0007669"/>
    <property type="project" value="InterPro"/>
</dbReference>
<reference evidence="2 3" key="1">
    <citation type="submission" date="2019-01" db="EMBL/GenBank/DDBJ databases">
        <title>Draft Genome and Complete Hox-Cluster Characterization of the Sterlet Sturgeon (Acipenser ruthenus).</title>
        <authorList>
            <person name="Wei Q."/>
        </authorList>
    </citation>
    <scope>NUCLEOTIDE SEQUENCE [LARGE SCALE GENOMIC DNA]</scope>
    <source>
        <strain evidence="2">WHYD16114868_AA</strain>
        <tissue evidence="2">Blood</tissue>
    </source>
</reference>
<evidence type="ECO:0000313" key="3">
    <source>
        <dbReference type="Proteomes" id="UP000289886"/>
    </source>
</evidence>
<dbReference type="Pfam" id="PF25767">
    <property type="entry name" value="ARM_TBCD_2nd"/>
    <property type="match status" value="1"/>
</dbReference>
<accession>A0A444UQL4</accession>
<dbReference type="GO" id="GO:0000226">
    <property type="term" value="P:microtubule cytoskeleton organization"/>
    <property type="evidence" value="ECO:0007669"/>
    <property type="project" value="TreeGrafter"/>
</dbReference>
<sequence length="389" mass="44592">MDKYQEQPHLLDPHLEWMLNLLLEIVRDKKSPPALAHLGFKFLYIISKVRGNKCFLRLFPHEVADVQPVLDLLCLQDPKGYETWETRYMLLLWLSMTCLIPFDLSRLDGNITAQSGQARMPIMDRILTDAKTWETRYMLLLWLSMTCLIPFDLSRLDGNITAQSGQARMPIMDRILTDAKSYLTVSDKAKDAAAVLVSKFVIRPDVKQKRLADFLDWNLSTLSQASYQTMEGTVVVDGMLQSLNKPCCTAARILYYYNTEQYEWISYMCPHSHTSAPTVFQCLDNCKLSESNQTILRKLGVKLVQRLGLTFLKPKVAKWRYQRGSRSLAANLSISTQAQPHTVVQNTELTDKEEEEGYDIPEEMENVIEQLLVGLKDKDTIVRWSAAKG</sequence>
<feature type="domain" description="Tubulin-folding cofactor D ARM repeats" evidence="1">
    <location>
        <begin position="296"/>
        <end position="389"/>
    </location>
</feature>
<keyword evidence="3" id="KW-1185">Reference proteome</keyword>
<dbReference type="InterPro" id="IPR058033">
    <property type="entry name" value="ARM_TBCD_2nd"/>
</dbReference>
<evidence type="ECO:0000259" key="1">
    <source>
        <dbReference type="Pfam" id="PF25767"/>
    </source>
</evidence>
<dbReference type="Proteomes" id="UP000289886">
    <property type="component" value="Unassembled WGS sequence"/>
</dbReference>
<dbReference type="Pfam" id="PF23579">
    <property type="entry name" value="ARM_TBCD"/>
    <property type="match status" value="2"/>
</dbReference>
<dbReference type="GO" id="GO:0070830">
    <property type="term" value="P:bicellular tight junction assembly"/>
    <property type="evidence" value="ECO:0007669"/>
    <property type="project" value="TreeGrafter"/>
</dbReference>
<comment type="caution">
    <text evidence="2">The sequence shown here is derived from an EMBL/GenBank/DDBJ whole genome shotgun (WGS) entry which is preliminary data.</text>
</comment>
<organism evidence="2 3">
    <name type="scientific">Acipenser ruthenus</name>
    <name type="common">Sterlet sturgeon</name>
    <dbReference type="NCBI Taxonomy" id="7906"/>
    <lineage>
        <taxon>Eukaryota</taxon>
        <taxon>Metazoa</taxon>
        <taxon>Chordata</taxon>
        <taxon>Craniata</taxon>
        <taxon>Vertebrata</taxon>
        <taxon>Euteleostomi</taxon>
        <taxon>Actinopterygii</taxon>
        <taxon>Chondrostei</taxon>
        <taxon>Acipenseriformes</taxon>
        <taxon>Acipenseridae</taxon>
        <taxon>Acipenser</taxon>
    </lineage>
</organism>
<dbReference type="GO" id="GO:0034333">
    <property type="term" value="P:adherens junction assembly"/>
    <property type="evidence" value="ECO:0007669"/>
    <property type="project" value="TreeGrafter"/>
</dbReference>
<gene>
    <name evidence="2" type="ORF">EOD39_0127</name>
</gene>
<dbReference type="PANTHER" id="PTHR12658:SF0">
    <property type="entry name" value="TUBULIN-SPECIFIC CHAPERONE D"/>
    <property type="match status" value="1"/>
</dbReference>
<dbReference type="InterPro" id="IPR033162">
    <property type="entry name" value="TBCD"/>
</dbReference>
<proteinExistence type="predicted"/>
<dbReference type="GO" id="GO:0016328">
    <property type="term" value="C:lateral plasma membrane"/>
    <property type="evidence" value="ECO:0007669"/>
    <property type="project" value="TreeGrafter"/>
</dbReference>
<protein>
    <submittedName>
        <fullName evidence="2">Tubulin-specific chaperone D</fullName>
    </submittedName>
</protein>
<dbReference type="GO" id="GO:0005096">
    <property type="term" value="F:GTPase activator activity"/>
    <property type="evidence" value="ECO:0007669"/>
    <property type="project" value="InterPro"/>
</dbReference>
<dbReference type="AlphaFoldDB" id="A0A444UQL4"/>
<dbReference type="PANTHER" id="PTHR12658">
    <property type="entry name" value="BETA-TUBULIN COFACTOR D"/>
    <property type="match status" value="1"/>
</dbReference>
<dbReference type="GO" id="GO:0048487">
    <property type="term" value="F:beta-tubulin binding"/>
    <property type="evidence" value="ECO:0007669"/>
    <property type="project" value="InterPro"/>
</dbReference>